<name>A0A0R3MS30_9BRAD</name>
<gene>
    <name evidence="3" type="ORF">CQ13_08305</name>
</gene>
<dbReference type="InterPro" id="IPR011719">
    <property type="entry name" value="CHP02058"/>
</dbReference>
<dbReference type="EMBL" id="LLYA01000181">
    <property type="protein sequence ID" value="KRR19926.1"/>
    <property type="molecule type" value="Genomic_DNA"/>
</dbReference>
<dbReference type="InterPro" id="IPR037103">
    <property type="entry name" value="Tubulin/FtsZ-like_C"/>
</dbReference>
<dbReference type="RefSeq" id="WP_057846359.1">
    <property type="nucleotide sequence ID" value="NZ_LLYA01000181.1"/>
</dbReference>
<dbReference type="Pfam" id="PF09585">
    <property type="entry name" value="Lin0512_fam"/>
    <property type="match status" value="1"/>
</dbReference>
<dbReference type="NCBIfam" id="TIGR02058">
    <property type="entry name" value="lin0512_fam"/>
    <property type="match status" value="1"/>
</dbReference>
<dbReference type="Proteomes" id="UP000052023">
    <property type="component" value="Unassembled WGS sequence"/>
</dbReference>
<accession>A0A0R3MS30</accession>
<dbReference type="AlphaFoldDB" id="A0A0R3MS30"/>
<organism evidence="3 4">
    <name type="scientific">Bradyrhizobium retamae</name>
    <dbReference type="NCBI Taxonomy" id="1300035"/>
    <lineage>
        <taxon>Bacteria</taxon>
        <taxon>Pseudomonadati</taxon>
        <taxon>Pseudomonadota</taxon>
        <taxon>Alphaproteobacteria</taxon>
        <taxon>Hyphomicrobiales</taxon>
        <taxon>Nitrobacteraceae</taxon>
        <taxon>Bradyrhizobium</taxon>
    </lineage>
</organism>
<dbReference type="PANTHER" id="PTHR34784:SF1">
    <property type="entry name" value="50S RIBOSOMAL PROTEIN L34"/>
    <property type="match status" value="1"/>
</dbReference>
<dbReference type="PANTHER" id="PTHR34784">
    <property type="entry name" value="50S RIBOSOMAL PROTEIN L34"/>
    <property type="match status" value="1"/>
</dbReference>
<proteinExistence type="predicted"/>
<keyword evidence="2" id="KW-0342">GTP-binding</keyword>
<evidence type="ECO:0000313" key="4">
    <source>
        <dbReference type="Proteomes" id="UP000052023"/>
    </source>
</evidence>
<dbReference type="OrthoDB" id="6165729at2"/>
<protein>
    <submittedName>
        <fullName evidence="3">Uncharacterized protein</fullName>
    </submittedName>
</protein>
<evidence type="ECO:0000313" key="3">
    <source>
        <dbReference type="EMBL" id="KRR19926.1"/>
    </source>
</evidence>
<evidence type="ECO:0000256" key="1">
    <source>
        <dbReference type="ARBA" id="ARBA00022741"/>
    </source>
</evidence>
<dbReference type="GO" id="GO:0005525">
    <property type="term" value="F:GTP binding"/>
    <property type="evidence" value="ECO:0007669"/>
    <property type="project" value="UniProtKB-KW"/>
</dbReference>
<sequence>MARVRCITEMGMGVDVHGRDATKAAKRAVSDAIRHSSLGFFRMLGKTANDMFVDVTIAVPDPSGVDTAAVAKELPYGTVYVTAVTGGLEIPAESGSDSIIIANAAVIVSFDDGKTG</sequence>
<reference evidence="3 4" key="1">
    <citation type="submission" date="2014-03" db="EMBL/GenBank/DDBJ databases">
        <title>Bradyrhizobium valentinum sp. nov., isolated from effective nodules of Lupinus mariae-josephae, a lupine endemic of basic-lime soils in Eastern Spain.</title>
        <authorList>
            <person name="Duran D."/>
            <person name="Rey L."/>
            <person name="Navarro A."/>
            <person name="Busquets A."/>
            <person name="Imperial J."/>
            <person name="Ruiz-Argueso T."/>
        </authorList>
    </citation>
    <scope>NUCLEOTIDE SEQUENCE [LARGE SCALE GENOMIC DNA]</scope>
    <source>
        <strain evidence="3 4">Ro19</strain>
    </source>
</reference>
<dbReference type="Gene3D" id="3.30.1330.20">
    <property type="entry name" value="Tubulin/FtsZ, C-terminal domain"/>
    <property type="match status" value="1"/>
</dbReference>
<keyword evidence="4" id="KW-1185">Reference proteome</keyword>
<evidence type="ECO:0000256" key="2">
    <source>
        <dbReference type="ARBA" id="ARBA00023134"/>
    </source>
</evidence>
<comment type="caution">
    <text evidence="3">The sequence shown here is derived from an EMBL/GenBank/DDBJ whole genome shotgun (WGS) entry which is preliminary data.</text>
</comment>
<keyword evidence="1" id="KW-0547">Nucleotide-binding</keyword>